<name>A0A9P5SC34_9FUNG</name>
<organism evidence="3 4">
    <name type="scientific">Podila minutissima</name>
    <dbReference type="NCBI Taxonomy" id="64525"/>
    <lineage>
        <taxon>Eukaryota</taxon>
        <taxon>Fungi</taxon>
        <taxon>Fungi incertae sedis</taxon>
        <taxon>Mucoromycota</taxon>
        <taxon>Mortierellomycotina</taxon>
        <taxon>Mortierellomycetes</taxon>
        <taxon>Mortierellales</taxon>
        <taxon>Mortierellaceae</taxon>
        <taxon>Podila</taxon>
    </lineage>
</organism>
<reference evidence="3" key="1">
    <citation type="journal article" date="2020" name="Fungal Divers.">
        <title>Resolving the Mortierellaceae phylogeny through synthesis of multi-gene phylogenetics and phylogenomics.</title>
        <authorList>
            <person name="Vandepol N."/>
            <person name="Liber J."/>
            <person name="Desiro A."/>
            <person name="Na H."/>
            <person name="Kennedy M."/>
            <person name="Barry K."/>
            <person name="Grigoriev I.V."/>
            <person name="Miller A.N."/>
            <person name="O'Donnell K."/>
            <person name="Stajich J.E."/>
            <person name="Bonito G."/>
        </authorList>
    </citation>
    <scope>NUCLEOTIDE SEQUENCE</scope>
    <source>
        <strain evidence="3">NVP1</strain>
    </source>
</reference>
<accession>A0A9P5SC34</accession>
<dbReference type="Gene3D" id="1.10.555.10">
    <property type="entry name" value="Rho GTPase activation protein"/>
    <property type="match status" value="1"/>
</dbReference>
<dbReference type="SUPFAM" id="SSF48350">
    <property type="entry name" value="GTPase activation domain, GAP"/>
    <property type="match status" value="1"/>
</dbReference>
<feature type="region of interest" description="Disordered" evidence="1">
    <location>
        <begin position="800"/>
        <end position="833"/>
    </location>
</feature>
<protein>
    <recommendedName>
        <fullName evidence="2">Rho-GAP domain-containing protein</fullName>
    </recommendedName>
</protein>
<evidence type="ECO:0000313" key="3">
    <source>
        <dbReference type="EMBL" id="KAF9323026.1"/>
    </source>
</evidence>
<gene>
    <name evidence="3" type="ORF">BG006_001828</name>
</gene>
<keyword evidence="4" id="KW-1185">Reference proteome</keyword>
<feature type="compositionally biased region" description="Low complexity" evidence="1">
    <location>
        <begin position="1"/>
        <end position="13"/>
    </location>
</feature>
<dbReference type="AlphaFoldDB" id="A0A9P5SC34"/>
<feature type="region of interest" description="Disordered" evidence="1">
    <location>
        <begin position="640"/>
        <end position="662"/>
    </location>
</feature>
<dbReference type="EMBL" id="JAAAUY010001385">
    <property type="protein sequence ID" value="KAF9323026.1"/>
    <property type="molecule type" value="Genomic_DNA"/>
</dbReference>
<feature type="compositionally biased region" description="Low complexity" evidence="1">
    <location>
        <begin position="816"/>
        <end position="829"/>
    </location>
</feature>
<evidence type="ECO:0000256" key="1">
    <source>
        <dbReference type="SAM" id="MobiDB-lite"/>
    </source>
</evidence>
<dbReference type="Proteomes" id="UP000696485">
    <property type="component" value="Unassembled WGS sequence"/>
</dbReference>
<feature type="region of interest" description="Disordered" evidence="1">
    <location>
        <begin position="1"/>
        <end position="27"/>
    </location>
</feature>
<dbReference type="GO" id="GO:0007165">
    <property type="term" value="P:signal transduction"/>
    <property type="evidence" value="ECO:0007669"/>
    <property type="project" value="InterPro"/>
</dbReference>
<comment type="caution">
    <text evidence="3">The sequence shown here is derived from an EMBL/GenBank/DDBJ whole genome shotgun (WGS) entry which is preliminary data.</text>
</comment>
<proteinExistence type="predicted"/>
<dbReference type="PROSITE" id="PS50238">
    <property type="entry name" value="RHOGAP"/>
    <property type="match status" value="1"/>
</dbReference>
<evidence type="ECO:0000259" key="2">
    <source>
        <dbReference type="PROSITE" id="PS50238"/>
    </source>
</evidence>
<dbReference type="InterPro" id="IPR000198">
    <property type="entry name" value="RhoGAP_dom"/>
</dbReference>
<feature type="domain" description="Rho-GAP" evidence="2">
    <location>
        <begin position="187"/>
        <end position="375"/>
    </location>
</feature>
<evidence type="ECO:0000313" key="4">
    <source>
        <dbReference type="Proteomes" id="UP000696485"/>
    </source>
</evidence>
<dbReference type="InterPro" id="IPR008936">
    <property type="entry name" value="Rho_GTPase_activation_prot"/>
</dbReference>
<sequence length="1004" mass="113357">MSSNRSSTLSFSLPPTPEDSRPTSSMSLYSNTSSVYYQPQQVPGNMVYDHRHSAVNYNTHVHRNPSHQHHHSHNHDNNNNMYQYEVLDHEVNYPQSLLHKPSVSTIGSNFTQKLHAQQQQSLRKQVTTKGISQQQQQQQQIKKVTLPRMPVAKQKTLPLFPTVRTRGSSSIQEALRPVPGQLRQGSVDVTQIELMPIEFSHKIIMSCIDEIKLRGLKHKHLFRNAYYSPSIESALSTIINSKRRKDVFSVKMMRMDTVGGLLTTALSRTFPPLIPPHIRELFENPKGRFFFELLGLLPELNRFLFVEILDLCCDLVDNQAYNHVSHSKLAIYPGSCCFGLDEYMPTWDTRYLMTPDLKIFSNAFYQVIYAYRDERDLSAEELQQKLDARERQMEQDRWDALEQAHGLVGAAEILKMEARIAQGLPAESPVLPPSDTKEISLYADRKEVVVADDAISVFEMRLDDDEEEDVVPYYKRQRKAVVQPEEENIEQVMTDLRKSVSVASMGQPTSIKVYRESHAYRMYAVSTRTYWRSVRMTTTSARPTPVRMKSIARFSSIHKNVFPVSPGDIMGFSQNAIQQKELQDFLAVARTTVKKRKSVSSKKIIQLRVQNRLLRRSSRSGAKRGGREKHMQIMMPCATQLRRRNSNQSTSPSALPSLRRGRNRQLRKELEVYLAKGLSQEEATKEREMDIKKEKRKAKKAKKAALARDQADEAAARAARAAAAAEASGVAEMADVAPVKEATDVTMEEAEILEAFGYLSDQEFAEFMELAGLTMADVDRLREKSAKAALSQVTKDIHRSGDLNKDGSSTTVLPPATSAGTRVATTTTTTREEPEKRLFNLPHMTSMDLLIKNATVIGDSNLRCYPSPVIVPRSGLFTAPVITEHYEEDEEESSSTAGTEVLEELEVLQSDDETETTNTAVLSSESLVMKTNPSNVKQQTMFEFETVVFEVEDVDGGKEAEDDEDDEAAELDQLLEAMSEDERSEFLRLSIQETMGVAPLVSTA</sequence>